<dbReference type="EMBL" id="BSYR01000006">
    <property type="protein sequence ID" value="GMI69413.1"/>
    <property type="molecule type" value="Genomic_DNA"/>
</dbReference>
<proteinExistence type="predicted"/>
<sequence length="314" mass="33154">MASRSWLCGFVILLFAFQSSIVRANVLPLPPPQCRQILFSTTDLFQFLTLLIQLRTEFFLRASIGVGINDISPGLVQAGPAAIGATVANLDTVTRSIIEQIGLNSVGILRAIVSITTLNTPLARPLVNLGAEAFAGVLNLSALVPPFDIYSNTLSFLMAANTLTSIIVTFEGAMAPAVIGNAQQELLSGISRTNAAELGVIRGQLFANVNATVPPYALTVGELVNITAEAVNLRGRCGVKEEGLVVALQLGAENRTRVNVVAGDANSLGYIRTPLEVLRILFGTANATVPGGVFPAGLPGNIYRLIQTLYVRNA</sequence>
<dbReference type="OrthoDB" id="1001765at2759"/>
<name>A0A9W7H2U8_HIBTR</name>
<keyword evidence="6" id="KW-1185">Reference proteome</keyword>
<feature type="signal peptide" evidence="1">
    <location>
        <begin position="1"/>
        <end position="24"/>
    </location>
</feature>
<comment type="caution">
    <text evidence="2">The sequence shown here is derived from an EMBL/GenBank/DDBJ whole genome shotgun (WGS) entry which is preliminary data.</text>
</comment>
<dbReference type="Pfam" id="PF13668">
    <property type="entry name" value="Ferritin_2"/>
    <property type="match status" value="1"/>
</dbReference>
<evidence type="ECO:0000256" key="1">
    <source>
        <dbReference type="SAM" id="SignalP"/>
    </source>
</evidence>
<accession>A0A9W7H2U8</accession>
<dbReference type="InterPro" id="IPR052965">
    <property type="entry name" value="Pigment-catalase-like"/>
</dbReference>
<protein>
    <submittedName>
        <fullName evidence="2">Uncharacterized protein</fullName>
    </submittedName>
</protein>
<evidence type="ECO:0000313" key="2">
    <source>
        <dbReference type="EMBL" id="GMI69413.1"/>
    </source>
</evidence>
<dbReference type="EMBL" id="BSYR01000006">
    <property type="protein sequence ID" value="GMI69417.1"/>
    <property type="molecule type" value="Genomic_DNA"/>
</dbReference>
<dbReference type="AlphaFoldDB" id="A0A9W7H2U8"/>
<gene>
    <name evidence="2" type="ORF">HRI_000610600</name>
    <name evidence="3" type="ORF">HRI_000610800</name>
    <name evidence="4" type="ORF">HRI_000611000</name>
    <name evidence="5" type="ORF">HRI_000611200</name>
</gene>
<dbReference type="Proteomes" id="UP001165190">
    <property type="component" value="Unassembled WGS sequence"/>
</dbReference>
<evidence type="ECO:0000313" key="4">
    <source>
        <dbReference type="EMBL" id="GMI69417.1"/>
    </source>
</evidence>
<dbReference type="PANTHER" id="PTHR31694:SF17">
    <property type="entry name" value="DESICCATION-RELATED PROTEIN PCC13-62-LIKE"/>
    <property type="match status" value="1"/>
</dbReference>
<dbReference type="PANTHER" id="PTHR31694">
    <property type="entry name" value="DESICCATION-LIKE PROTEIN"/>
    <property type="match status" value="1"/>
</dbReference>
<evidence type="ECO:0000313" key="5">
    <source>
        <dbReference type="EMBL" id="GMI69419.1"/>
    </source>
</evidence>
<dbReference type="EMBL" id="BSYR01000006">
    <property type="protein sequence ID" value="GMI69419.1"/>
    <property type="molecule type" value="Genomic_DNA"/>
</dbReference>
<evidence type="ECO:0000313" key="6">
    <source>
        <dbReference type="Proteomes" id="UP001165190"/>
    </source>
</evidence>
<keyword evidence="1" id="KW-0732">Signal</keyword>
<feature type="chain" id="PRO_5041197477" evidence="1">
    <location>
        <begin position="25"/>
        <end position="314"/>
    </location>
</feature>
<organism evidence="2 6">
    <name type="scientific">Hibiscus trionum</name>
    <name type="common">Flower of an hour</name>
    <dbReference type="NCBI Taxonomy" id="183268"/>
    <lineage>
        <taxon>Eukaryota</taxon>
        <taxon>Viridiplantae</taxon>
        <taxon>Streptophyta</taxon>
        <taxon>Embryophyta</taxon>
        <taxon>Tracheophyta</taxon>
        <taxon>Spermatophyta</taxon>
        <taxon>Magnoliopsida</taxon>
        <taxon>eudicotyledons</taxon>
        <taxon>Gunneridae</taxon>
        <taxon>Pentapetalae</taxon>
        <taxon>rosids</taxon>
        <taxon>malvids</taxon>
        <taxon>Malvales</taxon>
        <taxon>Malvaceae</taxon>
        <taxon>Malvoideae</taxon>
        <taxon>Hibiscus</taxon>
    </lineage>
</organism>
<reference evidence="2" key="1">
    <citation type="submission" date="2023-05" db="EMBL/GenBank/DDBJ databases">
        <title>Genome and transcriptome analyses reveal genes involved in the formation of fine ridges on petal epidermal cells in Hibiscus trionum.</title>
        <authorList>
            <person name="Koshimizu S."/>
            <person name="Masuda S."/>
            <person name="Ishii T."/>
            <person name="Shirasu K."/>
            <person name="Hoshino A."/>
            <person name="Arita M."/>
        </authorList>
    </citation>
    <scope>NUCLEOTIDE SEQUENCE</scope>
    <source>
        <strain evidence="2">Hamamatsu line</strain>
    </source>
</reference>
<dbReference type="EMBL" id="BSYR01000006">
    <property type="protein sequence ID" value="GMI69415.1"/>
    <property type="molecule type" value="Genomic_DNA"/>
</dbReference>
<evidence type="ECO:0000313" key="3">
    <source>
        <dbReference type="EMBL" id="GMI69415.1"/>
    </source>
</evidence>